<keyword evidence="11 12" id="KW-0472">Membrane</keyword>
<feature type="transmembrane region" description="Helical" evidence="12">
    <location>
        <begin position="99"/>
        <end position="125"/>
    </location>
</feature>
<feature type="domain" description="Peptidase M48" evidence="13">
    <location>
        <begin position="205"/>
        <end position="353"/>
    </location>
</feature>
<keyword evidence="9 12" id="KW-1133">Transmembrane helix</keyword>
<name>A0A382BI56_9ZZZZ</name>
<feature type="transmembrane region" description="Helical" evidence="12">
    <location>
        <begin position="146"/>
        <end position="165"/>
    </location>
</feature>
<keyword evidence="10" id="KW-0482">Metalloprotease</keyword>
<dbReference type="InterPro" id="IPR032456">
    <property type="entry name" value="Peptidase_M48_N"/>
</dbReference>
<evidence type="ECO:0000256" key="11">
    <source>
        <dbReference type="ARBA" id="ARBA00023136"/>
    </source>
</evidence>
<dbReference type="InterPro" id="IPR001915">
    <property type="entry name" value="Peptidase_M48"/>
</dbReference>
<dbReference type="Gene3D" id="3.30.2010.10">
    <property type="entry name" value="Metalloproteases ('zincins'), catalytic domain"/>
    <property type="match status" value="1"/>
</dbReference>
<evidence type="ECO:0000256" key="2">
    <source>
        <dbReference type="ARBA" id="ARBA00004477"/>
    </source>
</evidence>
<evidence type="ECO:0000256" key="6">
    <source>
        <dbReference type="ARBA" id="ARBA00022801"/>
    </source>
</evidence>
<feature type="non-terminal residue" evidence="15">
    <location>
        <position position="353"/>
    </location>
</feature>
<protein>
    <recommendedName>
        <fullName evidence="16">Peptidase M48 domain-containing protein</fullName>
    </recommendedName>
</protein>
<keyword evidence="6" id="KW-0378">Hydrolase</keyword>
<gene>
    <name evidence="15" type="ORF">METZ01_LOCUS166362</name>
</gene>
<feature type="domain" description="CAAX prenyl protease 1 N-terminal" evidence="14">
    <location>
        <begin position="28"/>
        <end position="201"/>
    </location>
</feature>
<dbReference type="GO" id="GO:0005789">
    <property type="term" value="C:endoplasmic reticulum membrane"/>
    <property type="evidence" value="ECO:0007669"/>
    <property type="project" value="UniProtKB-SubCell"/>
</dbReference>
<dbReference type="FunFam" id="3.30.2010.10:FF:000002">
    <property type="entry name" value="CAAX prenyl protease"/>
    <property type="match status" value="1"/>
</dbReference>
<reference evidence="15" key="1">
    <citation type="submission" date="2018-05" db="EMBL/GenBank/DDBJ databases">
        <authorList>
            <person name="Lanie J.A."/>
            <person name="Ng W.-L."/>
            <person name="Kazmierczak K.M."/>
            <person name="Andrzejewski T.M."/>
            <person name="Davidsen T.M."/>
            <person name="Wayne K.J."/>
            <person name="Tettelin H."/>
            <person name="Glass J.I."/>
            <person name="Rusch D."/>
            <person name="Podicherti R."/>
            <person name="Tsui H.-C.T."/>
            <person name="Winkler M.E."/>
        </authorList>
    </citation>
    <scope>NUCLEOTIDE SEQUENCE</scope>
</reference>
<feature type="transmembrane region" description="Helical" evidence="12">
    <location>
        <begin position="58"/>
        <end position="79"/>
    </location>
</feature>
<dbReference type="AlphaFoldDB" id="A0A382BI56"/>
<keyword evidence="7" id="KW-0256">Endoplasmic reticulum</keyword>
<dbReference type="GO" id="GO:0046872">
    <property type="term" value="F:metal ion binding"/>
    <property type="evidence" value="ECO:0007669"/>
    <property type="project" value="UniProtKB-KW"/>
</dbReference>
<dbReference type="CDD" id="cd07343">
    <property type="entry name" value="M48A_Zmpste24p_like"/>
    <property type="match status" value="1"/>
</dbReference>
<dbReference type="Pfam" id="PF01435">
    <property type="entry name" value="Peptidase_M48"/>
    <property type="match status" value="1"/>
</dbReference>
<evidence type="ECO:0000256" key="8">
    <source>
        <dbReference type="ARBA" id="ARBA00022833"/>
    </source>
</evidence>
<keyword evidence="8" id="KW-0862">Zinc</keyword>
<evidence type="ECO:0000256" key="12">
    <source>
        <dbReference type="SAM" id="Phobius"/>
    </source>
</evidence>
<keyword evidence="3" id="KW-0645">Protease</keyword>
<accession>A0A382BI56</accession>
<evidence type="ECO:0000259" key="13">
    <source>
        <dbReference type="Pfam" id="PF01435"/>
    </source>
</evidence>
<evidence type="ECO:0000256" key="5">
    <source>
        <dbReference type="ARBA" id="ARBA00022723"/>
    </source>
</evidence>
<evidence type="ECO:0000256" key="4">
    <source>
        <dbReference type="ARBA" id="ARBA00022692"/>
    </source>
</evidence>
<evidence type="ECO:0000256" key="1">
    <source>
        <dbReference type="ARBA" id="ARBA00001947"/>
    </source>
</evidence>
<dbReference type="Pfam" id="PF16491">
    <property type="entry name" value="Peptidase_M48_N"/>
    <property type="match status" value="1"/>
</dbReference>
<proteinExistence type="predicted"/>
<evidence type="ECO:0008006" key="16">
    <source>
        <dbReference type="Google" id="ProtNLM"/>
    </source>
</evidence>
<evidence type="ECO:0000256" key="10">
    <source>
        <dbReference type="ARBA" id="ARBA00023049"/>
    </source>
</evidence>
<dbReference type="GO" id="GO:0004222">
    <property type="term" value="F:metalloendopeptidase activity"/>
    <property type="evidence" value="ECO:0007669"/>
    <property type="project" value="InterPro"/>
</dbReference>
<dbReference type="GO" id="GO:0071586">
    <property type="term" value="P:CAAX-box protein processing"/>
    <property type="evidence" value="ECO:0007669"/>
    <property type="project" value="InterPro"/>
</dbReference>
<dbReference type="PANTHER" id="PTHR10120">
    <property type="entry name" value="CAAX PRENYL PROTEASE 1"/>
    <property type="match status" value="1"/>
</dbReference>
<evidence type="ECO:0000256" key="9">
    <source>
        <dbReference type="ARBA" id="ARBA00022989"/>
    </source>
</evidence>
<evidence type="ECO:0000313" key="15">
    <source>
        <dbReference type="EMBL" id="SVB13508.1"/>
    </source>
</evidence>
<feature type="transmembrane region" description="Helical" evidence="12">
    <location>
        <begin position="171"/>
        <end position="195"/>
    </location>
</feature>
<keyword evidence="4 12" id="KW-0812">Transmembrane</keyword>
<organism evidence="15">
    <name type="scientific">marine metagenome</name>
    <dbReference type="NCBI Taxonomy" id="408172"/>
    <lineage>
        <taxon>unclassified sequences</taxon>
        <taxon>metagenomes</taxon>
        <taxon>ecological metagenomes</taxon>
    </lineage>
</organism>
<feature type="transmembrane region" description="Helical" evidence="12">
    <location>
        <begin position="284"/>
        <end position="302"/>
    </location>
</feature>
<evidence type="ECO:0000259" key="14">
    <source>
        <dbReference type="Pfam" id="PF16491"/>
    </source>
</evidence>
<feature type="transmembrane region" description="Helical" evidence="12">
    <location>
        <begin position="322"/>
        <end position="347"/>
    </location>
</feature>
<evidence type="ECO:0000256" key="3">
    <source>
        <dbReference type="ARBA" id="ARBA00022670"/>
    </source>
</evidence>
<dbReference type="EMBL" id="UINC01029935">
    <property type="protein sequence ID" value="SVB13508.1"/>
    <property type="molecule type" value="Genomic_DNA"/>
</dbReference>
<evidence type="ECO:0000256" key="7">
    <source>
        <dbReference type="ARBA" id="ARBA00022824"/>
    </source>
</evidence>
<comment type="subcellular location">
    <subcellularLocation>
        <location evidence="2">Endoplasmic reticulum membrane</location>
        <topology evidence="2">Multi-pass membrane protein</topology>
    </subcellularLocation>
</comment>
<sequence>MNGIFWVILITLILDFAVGLFSTILNVLSLKSVPPVELEDVYQGEEYRKSQRYTRVQSLFGLTGSTIKFVLLLTFWLSGGFNYIDQTVRLMEWNEIWNGVAFIGILATFVLILNIPLDLYSTFVIEQRFGFNRTTYSTFVLDTLKGVFLYIIIGIPLLTGILYFFEYSGSLSWLYVWIFLTVISFVISIIGPIWIMPIFNKFTPLESGELRNAIVEYAKKVNFTYGNIYVIDGSKRSAHSNAFFTGFGKTKRIALFDTLIEQLSTDEIVSVIAHEVGHNKKRHVVSGMALGVLHTGVLLFLFSLVMENQSLFEAFSMKSTSIYASIVFFGLLFTPIELIISPVMHFISRRNEY</sequence>
<keyword evidence="5" id="KW-0479">Metal-binding</keyword>
<feature type="transmembrane region" description="Helical" evidence="12">
    <location>
        <begin position="6"/>
        <end position="28"/>
    </location>
</feature>
<dbReference type="InterPro" id="IPR027057">
    <property type="entry name" value="CAXX_Prtase_1"/>
</dbReference>
<comment type="cofactor">
    <cofactor evidence="1">
        <name>Zn(2+)</name>
        <dbReference type="ChEBI" id="CHEBI:29105"/>
    </cofactor>
</comment>